<feature type="compositionally biased region" description="Acidic residues" evidence="1">
    <location>
        <begin position="742"/>
        <end position="752"/>
    </location>
</feature>
<name>A0A9D9J536_9BACT</name>
<reference evidence="4" key="2">
    <citation type="journal article" date="2021" name="PeerJ">
        <title>Extensive microbial diversity within the chicken gut microbiome revealed by metagenomics and culture.</title>
        <authorList>
            <person name="Gilroy R."/>
            <person name="Ravi A."/>
            <person name="Getino M."/>
            <person name="Pursley I."/>
            <person name="Horton D.L."/>
            <person name="Alikhan N.F."/>
            <person name="Baker D."/>
            <person name="Gharbi K."/>
            <person name="Hall N."/>
            <person name="Watson M."/>
            <person name="Adriaenssens E.M."/>
            <person name="Foster-Nyarko E."/>
            <person name="Jarju S."/>
            <person name="Secka A."/>
            <person name="Antonio M."/>
            <person name="Oren A."/>
            <person name="Chaudhuri R.R."/>
            <person name="La Ragione R."/>
            <person name="Hildebrand F."/>
            <person name="Pallen M.J."/>
        </authorList>
    </citation>
    <scope>NUCLEOTIDE SEQUENCE</scope>
    <source>
        <strain evidence="4">B2-16538</strain>
    </source>
</reference>
<feature type="chain" id="PRO_5039732324" evidence="2">
    <location>
        <begin position="22"/>
        <end position="752"/>
    </location>
</feature>
<dbReference type="PROSITE" id="PS00018">
    <property type="entry name" value="EF_HAND_1"/>
    <property type="match status" value="1"/>
</dbReference>
<evidence type="ECO:0000259" key="3">
    <source>
        <dbReference type="PROSITE" id="PS50222"/>
    </source>
</evidence>
<dbReference type="InterPro" id="IPR032594">
    <property type="entry name" value="DUF4906"/>
</dbReference>
<evidence type="ECO:0000313" key="4">
    <source>
        <dbReference type="EMBL" id="MBO8486100.1"/>
    </source>
</evidence>
<comment type="caution">
    <text evidence="4">The sequence shown here is derived from an EMBL/GenBank/DDBJ whole genome shotgun (WGS) entry which is preliminary data.</text>
</comment>
<dbReference type="PROSITE" id="PS51257">
    <property type="entry name" value="PROKAR_LIPOPROTEIN"/>
    <property type="match status" value="1"/>
</dbReference>
<protein>
    <submittedName>
        <fullName evidence="4">DUF4906 domain-containing protein</fullName>
    </submittedName>
</protein>
<dbReference type="Pfam" id="PF16249">
    <property type="entry name" value="DUF4906"/>
    <property type="match status" value="1"/>
</dbReference>
<proteinExistence type="predicted"/>
<feature type="domain" description="EF-hand" evidence="3">
    <location>
        <begin position="633"/>
        <end position="655"/>
    </location>
</feature>
<dbReference type="GO" id="GO:0005509">
    <property type="term" value="F:calcium ion binding"/>
    <property type="evidence" value="ECO:0007669"/>
    <property type="project" value="InterPro"/>
</dbReference>
<evidence type="ECO:0000256" key="2">
    <source>
        <dbReference type="SAM" id="SignalP"/>
    </source>
</evidence>
<evidence type="ECO:0000313" key="5">
    <source>
        <dbReference type="Proteomes" id="UP000823750"/>
    </source>
</evidence>
<sequence>MAYIRHIFIVSLVAVMAAACSVEPLPEPSVPAGEGDVLISFMPAAQDEVVTRAEDSDSRIENALVFAFASDGRCLAKQWSNIEGTPAQMYMYLPSGDFYLYAVCNLLDPETVMNRVESLGDLQEEAVTITDITGAFKGNYIMSGNTGIVQKPSDRKSPVRIPVTRLAAQFNLRLVFAPLASTDQLQISKVSVHNVPSGSWVLQRNSSERPSLENVSSPVNPDTDFVLSHVGSADDWTFDRAQGNMERRYFTQGTIQMSGTDIKDGLEGSFSMFENRRGILDTSISDPALESDAFAVNWPQLYLRTEAERRAYAQLWKKGLADNAAGIADSHSLTAGIGYATYLTIEGVYMMGQNMRREVTYYVYLGNDNFSSFDVERNHRYNMEVTIHTIDQADTRVDWEDLSTMKVYYDEEAELDAHCNSVQTLLYSPGNWEVWVENPDDTPWLELSLSGDYKPMFLGSPGTDGTAGFRIEGEAGMRYIYIHTDEYVPDLGSPEANNSVSERIGTVCYRRKGSAQVSRFTVTQYPAQMVILHIGYDVHTMKEVRDTFYIERLLEKKHLKWGFDTYWSFDMDDMIASGQWDGLSNTRRLYDAALVGDKWGIGPAYPESEYSGEGPDRIPDNVALRYILEKNRDRNGNGYIDRDEIMWFMPAINEMEALYDAKGDLLVQFDNSDEYFFSSSPSSADPNGITYGYAYYIKMGNGKTGLANRLNEYNVIACRRTNAWKGPQTAGGEGTVGKDDGWNEEEVIMPKE</sequence>
<dbReference type="PROSITE" id="PS50222">
    <property type="entry name" value="EF_HAND_2"/>
    <property type="match status" value="1"/>
</dbReference>
<dbReference type="EMBL" id="JADILX010000097">
    <property type="protein sequence ID" value="MBO8486100.1"/>
    <property type="molecule type" value="Genomic_DNA"/>
</dbReference>
<reference evidence="4" key="1">
    <citation type="submission" date="2020-10" db="EMBL/GenBank/DDBJ databases">
        <authorList>
            <person name="Gilroy R."/>
        </authorList>
    </citation>
    <scope>NUCLEOTIDE SEQUENCE</scope>
    <source>
        <strain evidence="4">B2-16538</strain>
    </source>
</reference>
<gene>
    <name evidence="4" type="ORF">IAB78_06720</name>
</gene>
<dbReference type="Proteomes" id="UP000823750">
    <property type="component" value="Unassembled WGS sequence"/>
</dbReference>
<dbReference type="InterPro" id="IPR018247">
    <property type="entry name" value="EF_Hand_1_Ca_BS"/>
</dbReference>
<evidence type="ECO:0000256" key="1">
    <source>
        <dbReference type="SAM" id="MobiDB-lite"/>
    </source>
</evidence>
<dbReference type="InterPro" id="IPR002048">
    <property type="entry name" value="EF_hand_dom"/>
</dbReference>
<feature type="signal peptide" evidence="2">
    <location>
        <begin position="1"/>
        <end position="21"/>
    </location>
</feature>
<accession>A0A9D9J536</accession>
<feature type="region of interest" description="Disordered" evidence="1">
    <location>
        <begin position="727"/>
        <end position="752"/>
    </location>
</feature>
<organism evidence="4 5">
    <name type="scientific">Candidatus Cryptobacteroides excrementavium</name>
    <dbReference type="NCBI Taxonomy" id="2840759"/>
    <lineage>
        <taxon>Bacteria</taxon>
        <taxon>Pseudomonadati</taxon>
        <taxon>Bacteroidota</taxon>
        <taxon>Bacteroidia</taxon>
        <taxon>Bacteroidales</taxon>
        <taxon>Candidatus Cryptobacteroides</taxon>
    </lineage>
</organism>
<dbReference type="AlphaFoldDB" id="A0A9D9J536"/>
<keyword evidence="2" id="KW-0732">Signal</keyword>